<keyword evidence="2" id="KW-1185">Reference proteome</keyword>
<protein>
    <submittedName>
        <fullName evidence="1">Uncharacterized protein</fullName>
    </submittedName>
</protein>
<dbReference type="AlphaFoldDB" id="A0A1I3M1B6"/>
<dbReference type="Proteomes" id="UP000199377">
    <property type="component" value="Unassembled WGS sequence"/>
</dbReference>
<accession>A0A1I3M1B6</accession>
<reference evidence="1 2" key="1">
    <citation type="submission" date="2016-10" db="EMBL/GenBank/DDBJ databases">
        <authorList>
            <person name="de Groot N.N."/>
        </authorList>
    </citation>
    <scope>NUCLEOTIDE SEQUENCE [LARGE SCALE GENOMIC DNA]</scope>
    <source>
        <strain evidence="1 2">CGMCC 1.11030</strain>
    </source>
</reference>
<evidence type="ECO:0000313" key="1">
    <source>
        <dbReference type="EMBL" id="SFI90792.1"/>
    </source>
</evidence>
<organism evidence="1 2">
    <name type="scientific">Albimonas pacifica</name>
    <dbReference type="NCBI Taxonomy" id="1114924"/>
    <lineage>
        <taxon>Bacteria</taxon>
        <taxon>Pseudomonadati</taxon>
        <taxon>Pseudomonadota</taxon>
        <taxon>Alphaproteobacteria</taxon>
        <taxon>Rhodobacterales</taxon>
        <taxon>Paracoccaceae</taxon>
        <taxon>Albimonas</taxon>
    </lineage>
</organism>
<name>A0A1I3M1B6_9RHOB</name>
<proteinExistence type="predicted"/>
<dbReference type="EMBL" id="FOQH01000010">
    <property type="protein sequence ID" value="SFI90792.1"/>
    <property type="molecule type" value="Genomic_DNA"/>
</dbReference>
<evidence type="ECO:0000313" key="2">
    <source>
        <dbReference type="Proteomes" id="UP000199377"/>
    </source>
</evidence>
<gene>
    <name evidence="1" type="ORF">SAMN05216258_110269</name>
</gene>
<sequence>MGDEHNRAADRIIPLPVDSPAILAVPERADEFLALVLETGGNISDACRRAGMSRVVLYRHRERDAEFDRRLQQALAFASQDRATRLGFKVDQHIEMHLDDGWEYKRDGDGNYVLDENFERIKVSTIPLKDLNGTRREMRSSLEPPSSPVTNVVSINSTPHVTAQTHKVVLVGVDGRRLDVDEAESAEGEQAHDG</sequence>